<evidence type="ECO:0000256" key="7">
    <source>
        <dbReference type="ARBA" id="ARBA00022801"/>
    </source>
</evidence>
<evidence type="ECO:0000256" key="10">
    <source>
        <dbReference type="ARBA" id="ARBA00023136"/>
    </source>
</evidence>
<evidence type="ECO:0000256" key="5">
    <source>
        <dbReference type="ARBA" id="ARBA00022432"/>
    </source>
</evidence>
<protein>
    <recommendedName>
        <fullName evidence="4">glucose-6-phosphatase</fullName>
        <ecNumber evidence="4">3.1.3.9</ecNumber>
    </recommendedName>
</protein>
<dbReference type="GO" id="GO:0005789">
    <property type="term" value="C:endoplasmic reticulum membrane"/>
    <property type="evidence" value="ECO:0007669"/>
    <property type="project" value="UniProtKB-SubCell"/>
</dbReference>
<dbReference type="InterPro" id="IPR036938">
    <property type="entry name" value="PAP2/HPO_sf"/>
</dbReference>
<dbReference type="GO" id="GO:0006094">
    <property type="term" value="P:gluconeogenesis"/>
    <property type="evidence" value="ECO:0007669"/>
    <property type="project" value="UniProtKB-KW"/>
</dbReference>
<proteinExistence type="inferred from homology"/>
<evidence type="ECO:0000256" key="4">
    <source>
        <dbReference type="ARBA" id="ARBA00012634"/>
    </source>
</evidence>
<feature type="transmembrane region" description="Helical" evidence="11">
    <location>
        <begin position="163"/>
        <end position="187"/>
    </location>
</feature>
<dbReference type="SUPFAM" id="SSF48317">
    <property type="entry name" value="Acid phosphatase/Vanadium-dependent haloperoxidase"/>
    <property type="match status" value="1"/>
</dbReference>
<feature type="transmembrane region" description="Helical" evidence="11">
    <location>
        <begin position="124"/>
        <end position="143"/>
    </location>
</feature>
<comment type="subcellular location">
    <subcellularLocation>
        <location evidence="1">Endoplasmic reticulum membrane</location>
        <topology evidence="1">Multi-pass membrane protein</topology>
    </subcellularLocation>
</comment>
<dbReference type="PANTHER" id="PTHR12591:SF0">
    <property type="entry name" value="FI19814P1"/>
    <property type="match status" value="1"/>
</dbReference>
<feature type="transmembrane region" description="Helical" evidence="11">
    <location>
        <begin position="93"/>
        <end position="112"/>
    </location>
</feature>
<evidence type="ECO:0000256" key="11">
    <source>
        <dbReference type="SAM" id="Phobius"/>
    </source>
</evidence>
<keyword evidence="13" id="KW-1185">Reference proteome</keyword>
<dbReference type="Gene3D" id="1.20.144.10">
    <property type="entry name" value="Phosphatidic acid phosphatase type 2/haloperoxidase"/>
    <property type="match status" value="1"/>
</dbReference>
<evidence type="ECO:0000313" key="13">
    <source>
        <dbReference type="Proteomes" id="UP000887565"/>
    </source>
</evidence>
<keyword evidence="10 11" id="KW-0472">Membrane</keyword>
<name>A0A915K4I4_ROMCU</name>
<keyword evidence="6 11" id="KW-0812">Transmembrane</keyword>
<keyword evidence="7" id="KW-0378">Hydrolase</keyword>
<dbReference type="Pfam" id="PF01569">
    <property type="entry name" value="PAP2"/>
    <property type="match status" value="1"/>
</dbReference>
<feature type="domain" description="Phosphatidic acid phosphatase type 2/haloperoxidase" evidence="12">
    <location>
        <begin position="6"/>
        <end position="108"/>
    </location>
</feature>
<keyword evidence="8" id="KW-0256">Endoplasmic reticulum</keyword>
<dbReference type="OMA" id="CATHEWI"/>
<organism evidence="13 14">
    <name type="scientific">Romanomermis culicivorax</name>
    <name type="common">Nematode worm</name>
    <dbReference type="NCBI Taxonomy" id="13658"/>
    <lineage>
        <taxon>Eukaryota</taxon>
        <taxon>Metazoa</taxon>
        <taxon>Ecdysozoa</taxon>
        <taxon>Nematoda</taxon>
        <taxon>Enoplea</taxon>
        <taxon>Dorylaimia</taxon>
        <taxon>Mermithida</taxon>
        <taxon>Mermithoidea</taxon>
        <taxon>Mermithidae</taxon>
        <taxon>Romanomermis</taxon>
    </lineage>
</organism>
<evidence type="ECO:0000256" key="8">
    <source>
        <dbReference type="ARBA" id="ARBA00022824"/>
    </source>
</evidence>
<evidence type="ECO:0000256" key="1">
    <source>
        <dbReference type="ARBA" id="ARBA00004477"/>
    </source>
</evidence>
<evidence type="ECO:0000256" key="2">
    <source>
        <dbReference type="ARBA" id="ARBA00004742"/>
    </source>
</evidence>
<dbReference type="WBParaSite" id="nRc.2.0.1.t33243-RA">
    <property type="protein sequence ID" value="nRc.2.0.1.t33243-RA"/>
    <property type="gene ID" value="nRc.2.0.1.g33243"/>
</dbReference>
<evidence type="ECO:0000256" key="9">
    <source>
        <dbReference type="ARBA" id="ARBA00022989"/>
    </source>
</evidence>
<reference evidence="14" key="1">
    <citation type="submission" date="2022-11" db="UniProtKB">
        <authorList>
            <consortium name="WormBaseParasite"/>
        </authorList>
    </citation>
    <scope>IDENTIFICATION</scope>
</reference>
<evidence type="ECO:0000256" key="6">
    <source>
        <dbReference type="ARBA" id="ARBA00022692"/>
    </source>
</evidence>
<evidence type="ECO:0000259" key="12">
    <source>
        <dbReference type="SMART" id="SM00014"/>
    </source>
</evidence>
<keyword evidence="9 11" id="KW-1133">Transmembrane helix</keyword>
<keyword evidence="5" id="KW-0312">Gluconeogenesis</keyword>
<sequence length="246" mass="27862">MSDRPYWWIHNSEYYSNTTTPKLDQFEHTCETGPGSPSGHAMVTACVWYVFLMNFTRKMNSTSKIFYWMAYASVLFFIALSRLYVAAHFPHQLVLGIVVGTCRGLILGRIIFKHCKVVNFAELFVAVCVLAFLASIVLLVAYFSRHDLNWSIALAVKYCKNKAWIHVSTTPFTAFYRDLGALLGLGLAADSRNYYGMKNHDIKPSNRLLLSSLNLVLSMISSHLLDNTSLLENASMGQKKRRIKGQ</sequence>
<dbReference type="InterPro" id="IPR000326">
    <property type="entry name" value="PAP2/HPO"/>
</dbReference>
<comment type="similarity">
    <text evidence="3">Belongs to the glucose-6-phosphatase family.</text>
</comment>
<dbReference type="AlphaFoldDB" id="A0A915K4I4"/>
<dbReference type="GO" id="GO:0051156">
    <property type="term" value="P:glucose 6-phosphate metabolic process"/>
    <property type="evidence" value="ECO:0007669"/>
    <property type="project" value="TreeGrafter"/>
</dbReference>
<dbReference type="Proteomes" id="UP000887565">
    <property type="component" value="Unplaced"/>
</dbReference>
<dbReference type="GO" id="GO:0004346">
    <property type="term" value="F:glucose-6-phosphatase activity"/>
    <property type="evidence" value="ECO:0007669"/>
    <property type="project" value="UniProtKB-EC"/>
</dbReference>
<dbReference type="SMART" id="SM00014">
    <property type="entry name" value="acidPPc"/>
    <property type="match status" value="1"/>
</dbReference>
<evidence type="ECO:0000256" key="3">
    <source>
        <dbReference type="ARBA" id="ARBA00009266"/>
    </source>
</evidence>
<comment type="pathway">
    <text evidence="2">Carbohydrate biosynthesis; gluconeogenesis.</text>
</comment>
<accession>A0A915K4I4</accession>
<feature type="transmembrane region" description="Helical" evidence="11">
    <location>
        <begin position="68"/>
        <end position="87"/>
    </location>
</feature>
<dbReference type="EC" id="3.1.3.9" evidence="4"/>
<evidence type="ECO:0000313" key="14">
    <source>
        <dbReference type="WBParaSite" id="nRc.2.0.1.t33243-RA"/>
    </source>
</evidence>
<dbReference type="PANTHER" id="PTHR12591">
    <property type="entry name" value="GLUCOSE-6-PHOSPHATASE"/>
    <property type="match status" value="1"/>
</dbReference>